<evidence type="ECO:0000313" key="3">
    <source>
        <dbReference type="Proteomes" id="UP001500954"/>
    </source>
</evidence>
<reference evidence="3" key="1">
    <citation type="journal article" date="2019" name="Int. J. Syst. Evol. Microbiol.">
        <title>The Global Catalogue of Microorganisms (GCM) 10K type strain sequencing project: providing services to taxonomists for standard genome sequencing and annotation.</title>
        <authorList>
            <consortium name="The Broad Institute Genomics Platform"/>
            <consortium name="The Broad Institute Genome Sequencing Center for Infectious Disease"/>
            <person name="Wu L."/>
            <person name="Ma J."/>
        </authorList>
    </citation>
    <scope>NUCLEOTIDE SEQUENCE [LARGE SCALE GENOMIC DNA]</scope>
    <source>
        <strain evidence="3">JCM 17111</strain>
    </source>
</reference>
<gene>
    <name evidence="2" type="ORF">GCM10022395_06060</name>
</gene>
<feature type="signal peptide" evidence="1">
    <location>
        <begin position="1"/>
        <end position="32"/>
    </location>
</feature>
<dbReference type="Pfam" id="PF13715">
    <property type="entry name" value="CarbopepD_reg_2"/>
    <property type="match status" value="1"/>
</dbReference>
<dbReference type="EMBL" id="BAABCY010000016">
    <property type="protein sequence ID" value="GAA3557520.1"/>
    <property type="molecule type" value="Genomic_DNA"/>
</dbReference>
<dbReference type="Gene3D" id="2.60.40.1120">
    <property type="entry name" value="Carboxypeptidase-like, regulatory domain"/>
    <property type="match status" value="1"/>
</dbReference>
<name>A0ABP6WVX9_9FLAO</name>
<proteinExistence type="predicted"/>
<organism evidence="2 3">
    <name type="scientific">Snuella lapsa</name>
    <dbReference type="NCBI Taxonomy" id="870481"/>
    <lineage>
        <taxon>Bacteria</taxon>
        <taxon>Pseudomonadati</taxon>
        <taxon>Bacteroidota</taxon>
        <taxon>Flavobacteriia</taxon>
        <taxon>Flavobacteriales</taxon>
        <taxon>Flavobacteriaceae</taxon>
        <taxon>Snuella</taxon>
    </lineage>
</organism>
<feature type="chain" id="PRO_5046453202" description="Carboxypeptidase-like regulatory domain-containing protein" evidence="1">
    <location>
        <begin position="33"/>
        <end position="340"/>
    </location>
</feature>
<evidence type="ECO:0000313" key="2">
    <source>
        <dbReference type="EMBL" id="GAA3557520.1"/>
    </source>
</evidence>
<comment type="caution">
    <text evidence="2">The sequence shown here is derived from an EMBL/GenBank/DDBJ whole genome shotgun (WGS) entry which is preliminary data.</text>
</comment>
<dbReference type="Proteomes" id="UP001500954">
    <property type="component" value="Unassembled WGS sequence"/>
</dbReference>
<keyword evidence="3" id="KW-1185">Reference proteome</keyword>
<dbReference type="SUPFAM" id="SSF49464">
    <property type="entry name" value="Carboxypeptidase regulatory domain-like"/>
    <property type="match status" value="1"/>
</dbReference>
<sequence length="340" mass="39184">MNKKPKIIARIKSLPLTLILTCFLASILEIHAQSVKGQVLDYRTKEPIPYSSIYFNNSFTGTASDLKGYFELDISKNYGQDIIVSCIGYETKTISNYIPEKNYTVYLHEQITSLGEVVLTSKPKEDNDRKKILKLFIKEFLGTSRNAKQCIIENTSDIELSYNKESKTLIASSSKPLIILNKALAYKITYYLEDFKKDPKETKYQGYALFEETPPASMRKMLTIKRRRKSAYNGSRMHFFRLLWQNGLSTSNFTVADTKLRYLTRLNDSISLGDKGEKYIQYANTLKLLYKKNDESYLTFKEGTKTLFTATGFFDPKGLLWRGSISKKRIGDLLPYEYEP</sequence>
<evidence type="ECO:0000256" key="1">
    <source>
        <dbReference type="SAM" id="SignalP"/>
    </source>
</evidence>
<evidence type="ECO:0008006" key="4">
    <source>
        <dbReference type="Google" id="ProtNLM"/>
    </source>
</evidence>
<dbReference type="InterPro" id="IPR008969">
    <property type="entry name" value="CarboxyPept-like_regulatory"/>
</dbReference>
<dbReference type="RefSeq" id="WP_345004308.1">
    <property type="nucleotide sequence ID" value="NZ_BAABCY010000016.1"/>
</dbReference>
<protein>
    <recommendedName>
        <fullName evidence="4">Carboxypeptidase-like regulatory domain-containing protein</fullName>
    </recommendedName>
</protein>
<accession>A0ABP6WVX9</accession>
<keyword evidence="1" id="KW-0732">Signal</keyword>